<organism evidence="1">
    <name type="scientific">Anopheles atroparvus</name>
    <name type="common">European mosquito</name>
    <dbReference type="NCBI Taxonomy" id="41427"/>
    <lineage>
        <taxon>Eukaryota</taxon>
        <taxon>Metazoa</taxon>
        <taxon>Ecdysozoa</taxon>
        <taxon>Arthropoda</taxon>
        <taxon>Hexapoda</taxon>
        <taxon>Insecta</taxon>
        <taxon>Pterygota</taxon>
        <taxon>Neoptera</taxon>
        <taxon>Endopterygota</taxon>
        <taxon>Diptera</taxon>
        <taxon>Nematocera</taxon>
        <taxon>Culicoidea</taxon>
        <taxon>Culicidae</taxon>
        <taxon>Anophelinae</taxon>
        <taxon>Anopheles</taxon>
    </lineage>
</organism>
<proteinExistence type="predicted"/>
<name>A0A182IND0_ANOAO</name>
<accession>A0A182IND0</accession>
<sequence>MGAKQNPKGEQRAHSYVPNRKRNGLLLTCRFWFATESGTSQISAMPLSMLLLLLLWLLLVPTPTAPAAPPPAPLPPPPPPPPLWLLPFVPLVLLVLLVVVPVPLPLLLLLLLRKLSPFSPPPPAPPIVPPPPGPPFGKLTLPFAARGVVAPFRFSDEWIDGPDAPADDGWEEFVPLSVVEWSIGSQVSSRLTEMYSVSRLTDTRYQAPRTRVSRMPLRTPPVATIDAEPGLVRLMAWICPRVHPPSDSFGEDKPCTRAMRTRSNGSYFMGLQKARFMAPMRDD</sequence>
<dbReference type="VEuPathDB" id="VectorBase:AATE002382"/>
<evidence type="ECO:0000313" key="1">
    <source>
        <dbReference type="EnsemblMetazoa" id="AATE002382-PA.1"/>
    </source>
</evidence>
<reference evidence="1" key="1">
    <citation type="submission" date="2022-08" db="UniProtKB">
        <authorList>
            <consortium name="EnsemblMetazoa"/>
        </authorList>
    </citation>
    <scope>IDENTIFICATION</scope>
    <source>
        <strain evidence="1">EBRO</strain>
    </source>
</reference>
<protein>
    <submittedName>
        <fullName evidence="1">Uncharacterized protein</fullName>
    </submittedName>
</protein>
<dbReference type="AlphaFoldDB" id="A0A182IND0"/>
<dbReference type="EnsemblMetazoa" id="AATE002382-RA">
    <property type="protein sequence ID" value="AATE002382-PA.1"/>
    <property type="gene ID" value="AATE002382"/>
</dbReference>